<organism evidence="4 5">
    <name type="scientific">Exophiala viscosa</name>
    <dbReference type="NCBI Taxonomy" id="2486360"/>
    <lineage>
        <taxon>Eukaryota</taxon>
        <taxon>Fungi</taxon>
        <taxon>Dikarya</taxon>
        <taxon>Ascomycota</taxon>
        <taxon>Pezizomycotina</taxon>
        <taxon>Eurotiomycetes</taxon>
        <taxon>Chaetothyriomycetidae</taxon>
        <taxon>Chaetothyriales</taxon>
        <taxon>Herpotrichiellaceae</taxon>
        <taxon>Exophiala</taxon>
    </lineage>
</organism>
<evidence type="ECO:0000256" key="2">
    <source>
        <dbReference type="SAM" id="MobiDB-lite"/>
    </source>
</evidence>
<dbReference type="GO" id="GO:0008270">
    <property type="term" value="F:zinc ion binding"/>
    <property type="evidence" value="ECO:0007669"/>
    <property type="project" value="UniProtKB-KW"/>
</dbReference>
<dbReference type="InterPro" id="IPR013087">
    <property type="entry name" value="Znf_C2H2_type"/>
</dbReference>
<evidence type="ECO:0000313" key="4">
    <source>
        <dbReference type="EMBL" id="KAI1612989.1"/>
    </source>
</evidence>
<dbReference type="SMART" id="SM00355">
    <property type="entry name" value="ZnF_C2H2"/>
    <property type="match status" value="2"/>
</dbReference>
<gene>
    <name evidence="4" type="ORF">EDD36DRAFT_252506</name>
</gene>
<keyword evidence="1" id="KW-0479">Metal-binding</keyword>
<dbReference type="AlphaFoldDB" id="A0AAN6DUM4"/>
<comment type="caution">
    <text evidence="4">The sequence shown here is derived from an EMBL/GenBank/DDBJ whole genome shotgun (WGS) entry which is preliminary data.</text>
</comment>
<feature type="region of interest" description="Disordered" evidence="2">
    <location>
        <begin position="212"/>
        <end position="253"/>
    </location>
</feature>
<feature type="compositionally biased region" description="Low complexity" evidence="2">
    <location>
        <begin position="212"/>
        <end position="227"/>
    </location>
</feature>
<name>A0AAN6DUM4_9EURO</name>
<feature type="compositionally biased region" description="Low complexity" evidence="2">
    <location>
        <begin position="396"/>
        <end position="420"/>
    </location>
</feature>
<proteinExistence type="predicted"/>
<dbReference type="EMBL" id="MU404354">
    <property type="protein sequence ID" value="KAI1612989.1"/>
    <property type="molecule type" value="Genomic_DNA"/>
</dbReference>
<feature type="region of interest" description="Disordered" evidence="2">
    <location>
        <begin position="332"/>
        <end position="360"/>
    </location>
</feature>
<evidence type="ECO:0000259" key="3">
    <source>
        <dbReference type="PROSITE" id="PS50157"/>
    </source>
</evidence>
<feature type="region of interest" description="Disordered" evidence="2">
    <location>
        <begin position="381"/>
        <end position="420"/>
    </location>
</feature>
<feature type="domain" description="C2H2-type" evidence="3">
    <location>
        <begin position="362"/>
        <end position="397"/>
    </location>
</feature>
<evidence type="ECO:0000313" key="5">
    <source>
        <dbReference type="Proteomes" id="UP001203852"/>
    </source>
</evidence>
<dbReference type="PROSITE" id="PS50157">
    <property type="entry name" value="ZINC_FINGER_C2H2_2"/>
    <property type="match status" value="1"/>
</dbReference>
<keyword evidence="5" id="KW-1185">Reference proteome</keyword>
<keyword evidence="1" id="KW-0862">Zinc</keyword>
<evidence type="ECO:0000256" key="1">
    <source>
        <dbReference type="PROSITE-ProRule" id="PRU00042"/>
    </source>
</evidence>
<dbReference type="Proteomes" id="UP001203852">
    <property type="component" value="Unassembled WGS sequence"/>
</dbReference>
<keyword evidence="1" id="KW-0863">Zinc-finger</keyword>
<reference evidence="4" key="1">
    <citation type="journal article" date="2022" name="bioRxiv">
        <title>Deciphering the potential niche of two novel black yeast fungi from a biological soil crust based on their genomes, phenotypes, and melanin regulation.</title>
        <authorList>
            <consortium name="DOE Joint Genome Institute"/>
            <person name="Carr E.C."/>
            <person name="Barton Q."/>
            <person name="Grambo S."/>
            <person name="Sullivan M."/>
            <person name="Renfro C.M."/>
            <person name="Kuo A."/>
            <person name="Pangilinan J."/>
            <person name="Lipzen A."/>
            <person name="Keymanesh K."/>
            <person name="Savage E."/>
            <person name="Barry K."/>
            <person name="Grigoriev I.V."/>
            <person name="Riekhof W.R."/>
            <person name="Harris S.S."/>
        </authorList>
    </citation>
    <scope>NUCLEOTIDE SEQUENCE</scope>
    <source>
        <strain evidence="4">JF 03-4F</strain>
    </source>
</reference>
<accession>A0AAN6DUM4</accession>
<dbReference type="Gene3D" id="3.30.160.60">
    <property type="entry name" value="Classic Zinc Finger"/>
    <property type="match status" value="1"/>
</dbReference>
<protein>
    <recommendedName>
        <fullName evidence="3">C2H2-type domain-containing protein</fullName>
    </recommendedName>
</protein>
<sequence length="420" mass="46052">MAVDTEAIFSITPPPSEFDEFDKTGLLNCCSPSLPAFTYPSPAPSSSHGHTASVSSDSLFMLPGISMSEPQSHDLQHLSSFDDNPSDSASFFPVPTVGDPSGMAHYTAAATSNSTATANTPYNMYEQSGHWYQFPNYSQPTPMMPYETTTTTHTQFNNPFEHHSSHHSMANIIPPTPQDMHPSFDFNAAPLPSNAHLIASPSFSVVSRPSRSSLSSLSRSCSPIPSLTRGLSLESSSFRPQMRSHSNSSSTSLHQYGIPVMEQHPPSMISTASLTPSSGGATTQAWRCAYPGCTSRATFTRGCDLRKHYNRHSKHLFCRIDNCPQSEATAAARAKSADQPLTGGFSSKKDRARHEAKHNPGIKCEWHGADGEECSRVFSRMDNMKDHVRRIHNKGQAQPQQLQQQQQQPKPTQAQRSNRK</sequence>